<dbReference type="InterPro" id="IPR036705">
    <property type="entry name" value="Ribosyl_crysJ1_sf"/>
</dbReference>
<keyword evidence="1" id="KW-0479">Metal-binding</keyword>
<dbReference type="GO" id="GO:0046872">
    <property type="term" value="F:metal ion binding"/>
    <property type="evidence" value="ECO:0007669"/>
    <property type="project" value="UniProtKB-KW"/>
</dbReference>
<dbReference type="Pfam" id="PF03747">
    <property type="entry name" value="ADP_ribosyl_GH"/>
    <property type="match status" value="1"/>
</dbReference>
<keyword evidence="1" id="KW-0460">Magnesium</keyword>
<accession>A0A6M0IEX1</accession>
<dbReference type="GO" id="GO:0016787">
    <property type="term" value="F:hydrolase activity"/>
    <property type="evidence" value="ECO:0007669"/>
    <property type="project" value="UniProtKB-KW"/>
</dbReference>
<feature type="binding site" evidence="1">
    <location>
        <position position="312"/>
    </location>
    <ligand>
        <name>Mg(2+)</name>
        <dbReference type="ChEBI" id="CHEBI:18420"/>
        <label>1</label>
    </ligand>
</feature>
<dbReference type="Gene3D" id="1.10.4080.10">
    <property type="entry name" value="ADP-ribosylation/Crystallin J1"/>
    <property type="match status" value="1"/>
</dbReference>
<protein>
    <submittedName>
        <fullName evidence="2">ADP-ribosylglycohydrolase family protein</fullName>
    </submittedName>
</protein>
<sequence>MKKLLVIECILAVLMAVNPFNQPDKPSPTAQKTMTKQAIQNKIKGGWAGQLIGCTFGGPTEFQYNGTMLNDYQPIPWYDGYMKHTMLNNPGLYDDIYMDLTFVDVFEKKGLDASVDEHANAYATAGYGLWHANQAGRYNILHGLKAPESGHWLNNPHADDIDFQIEADFSGLMAPGMPNTAVQIGDPIGHIMNYGDGWYGGAYVGAMYSLAFVSSDINYIVSEALKTIPAQSTFHQCIADVIKWHAQYPGDWKRNWFEIQKKWSDEVGCPEGVFHPLDIDAKINAAYIVLGLLYGGGDFTKTMEISTRAGQDSDCNPASAGGILGTMLGYDAIPAYWKQGLAEAEDIDFKYTNMSLNDVYAMGMKHALQVITRNGGTIAGDQVTIAVQTPKAVRLEQAFTGHYPVRVLPVRKNLDTEYSTEFDGIGFVIRGEAKPKSRTTSTDERSFIANAELYVDEKKIETVQLPTDFTHRRYDLFWKYQLPKGRHTIRIKLLNPDPEHLVYLSDLLVYSDQPVKSKL</sequence>
<comment type="cofactor">
    <cofactor evidence="1">
        <name>Mg(2+)</name>
        <dbReference type="ChEBI" id="CHEBI:18420"/>
    </cofactor>
    <text evidence="1">Binds 2 magnesium ions per subunit.</text>
</comment>
<organism evidence="2 3">
    <name type="scientific">Spirosoma agri</name>
    <dbReference type="NCBI Taxonomy" id="1987381"/>
    <lineage>
        <taxon>Bacteria</taxon>
        <taxon>Pseudomonadati</taxon>
        <taxon>Bacteroidota</taxon>
        <taxon>Cytophagia</taxon>
        <taxon>Cytophagales</taxon>
        <taxon>Cytophagaceae</taxon>
        <taxon>Spirosoma</taxon>
    </lineage>
</organism>
<dbReference type="SUPFAM" id="SSF101478">
    <property type="entry name" value="ADP-ribosylglycohydrolase"/>
    <property type="match status" value="1"/>
</dbReference>
<keyword evidence="2" id="KW-0378">Hydrolase</keyword>
<comment type="caution">
    <text evidence="2">The sequence shown here is derived from an EMBL/GenBank/DDBJ whole genome shotgun (WGS) entry which is preliminary data.</text>
</comment>
<proteinExistence type="predicted"/>
<feature type="binding site" evidence="1">
    <location>
        <position position="314"/>
    </location>
    <ligand>
        <name>Mg(2+)</name>
        <dbReference type="ChEBI" id="CHEBI:18420"/>
        <label>1</label>
    </ligand>
</feature>
<gene>
    <name evidence="2" type="ORF">GK091_07330</name>
</gene>
<dbReference type="RefSeq" id="WP_164035935.1">
    <property type="nucleotide sequence ID" value="NZ_JAAGNZ010000001.1"/>
</dbReference>
<dbReference type="Proteomes" id="UP000477386">
    <property type="component" value="Unassembled WGS sequence"/>
</dbReference>
<evidence type="ECO:0000313" key="3">
    <source>
        <dbReference type="Proteomes" id="UP000477386"/>
    </source>
</evidence>
<keyword evidence="3" id="KW-1185">Reference proteome</keyword>
<dbReference type="EMBL" id="JAAGNZ010000001">
    <property type="protein sequence ID" value="NEU66688.1"/>
    <property type="molecule type" value="Genomic_DNA"/>
</dbReference>
<dbReference type="InterPro" id="IPR005502">
    <property type="entry name" value="Ribosyl_crysJ1"/>
</dbReference>
<evidence type="ECO:0000313" key="2">
    <source>
        <dbReference type="EMBL" id="NEU66688.1"/>
    </source>
</evidence>
<reference evidence="2 3" key="1">
    <citation type="submission" date="2020-02" db="EMBL/GenBank/DDBJ databases">
        <title>Draft genome sequence of two Spirosoma agri KCTC 52727 and Spirosoma terrae KCTC 52035.</title>
        <authorList>
            <person name="Rojas J."/>
            <person name="Ambika Manirajan B."/>
            <person name="Ratering S."/>
            <person name="Suarez C."/>
            <person name="Schnell S."/>
        </authorList>
    </citation>
    <scope>NUCLEOTIDE SEQUENCE [LARGE SCALE GENOMIC DNA]</scope>
    <source>
        <strain evidence="2 3">KCTC 52727</strain>
    </source>
</reference>
<evidence type="ECO:0000256" key="1">
    <source>
        <dbReference type="PIRSR" id="PIRSR605502-1"/>
    </source>
</evidence>
<dbReference type="AlphaFoldDB" id="A0A6M0IEX1"/>
<name>A0A6M0IEX1_9BACT</name>